<protein>
    <recommendedName>
        <fullName evidence="3">Tyr recombinase domain-containing protein</fullName>
    </recommendedName>
</protein>
<accession>A0ABW6MPS1</accession>
<keyword evidence="2" id="KW-1185">Reference proteome</keyword>
<organism evidence="1 2">
    <name type="scientific">Streptomyces tibetensis</name>
    <dbReference type="NCBI Taxonomy" id="2382123"/>
    <lineage>
        <taxon>Bacteria</taxon>
        <taxon>Bacillati</taxon>
        <taxon>Actinomycetota</taxon>
        <taxon>Actinomycetes</taxon>
        <taxon>Kitasatosporales</taxon>
        <taxon>Streptomycetaceae</taxon>
        <taxon>Streptomyces</taxon>
    </lineage>
</organism>
<name>A0ABW6MPS1_9ACTN</name>
<evidence type="ECO:0008006" key="3">
    <source>
        <dbReference type="Google" id="ProtNLM"/>
    </source>
</evidence>
<evidence type="ECO:0000313" key="2">
    <source>
        <dbReference type="Proteomes" id="UP001601422"/>
    </source>
</evidence>
<sequence length="216" mass="23743">MRAAVGDAVAVRDRIDRGDSMLVAYRADPPSSAVTDVEIESLDLHVLDLFDRTNSPARRADVARGLFLTREDLAPLLVLGTGLSGLRPSELVNLPASHQHDAVRGTVTIRVPDRRHGGHANLRWELRASDDQPLGPGDLYLMVHRLTERARRASDSDRLWCLWSLTGPGTLPPRSVAPLLKEWAHRHRLSDDAGLPLEPTLLQVRRAYASLLASGA</sequence>
<reference evidence="1 2" key="1">
    <citation type="submission" date="2024-10" db="EMBL/GenBank/DDBJ databases">
        <title>The Natural Products Discovery Center: Release of the First 8490 Sequenced Strains for Exploring Actinobacteria Biosynthetic Diversity.</title>
        <authorList>
            <person name="Kalkreuter E."/>
            <person name="Kautsar S.A."/>
            <person name="Yang D."/>
            <person name="Bader C.D."/>
            <person name="Teijaro C.N."/>
            <person name="Fluegel L."/>
            <person name="Davis C.M."/>
            <person name="Simpson J.R."/>
            <person name="Lauterbach L."/>
            <person name="Steele A.D."/>
            <person name="Gui C."/>
            <person name="Meng S."/>
            <person name="Li G."/>
            <person name="Viehrig K."/>
            <person name="Ye F."/>
            <person name="Su P."/>
            <person name="Kiefer A.F."/>
            <person name="Nichols A."/>
            <person name="Cepeda A.J."/>
            <person name="Yan W."/>
            <person name="Fan B."/>
            <person name="Jiang Y."/>
            <person name="Adhikari A."/>
            <person name="Zheng C.-J."/>
            <person name="Schuster L."/>
            <person name="Cowan T.M."/>
            <person name="Smanski M.J."/>
            <person name="Chevrette M.G."/>
            <person name="De Carvalho L.P.S."/>
            <person name="Shen B."/>
        </authorList>
    </citation>
    <scope>NUCLEOTIDE SEQUENCE [LARGE SCALE GENOMIC DNA]</scope>
    <source>
        <strain evidence="1 2">NPDC005497</strain>
    </source>
</reference>
<dbReference type="EMBL" id="JBIAJP010000001">
    <property type="protein sequence ID" value="MFF0003005.1"/>
    <property type="molecule type" value="Genomic_DNA"/>
</dbReference>
<proteinExistence type="predicted"/>
<comment type="caution">
    <text evidence="1">The sequence shown here is derived from an EMBL/GenBank/DDBJ whole genome shotgun (WGS) entry which is preliminary data.</text>
</comment>
<evidence type="ECO:0000313" key="1">
    <source>
        <dbReference type="EMBL" id="MFF0003005.1"/>
    </source>
</evidence>
<gene>
    <name evidence="1" type="ORF">ACFYQT_06050</name>
</gene>
<dbReference type="Proteomes" id="UP001601422">
    <property type="component" value="Unassembled WGS sequence"/>
</dbReference>
<dbReference type="RefSeq" id="WP_362047813.1">
    <property type="nucleotide sequence ID" value="NZ_JBEXWN010000005.1"/>
</dbReference>